<dbReference type="InterPro" id="IPR052366">
    <property type="entry name" value="GTP_Pyrophosphokinase"/>
</dbReference>
<dbReference type="PATRIC" id="fig|1389489.3.peg.2567"/>
<dbReference type="GO" id="GO:0015969">
    <property type="term" value="P:guanosine tetraphosphate metabolic process"/>
    <property type="evidence" value="ECO:0007669"/>
    <property type="project" value="InterPro"/>
</dbReference>
<dbReference type="Pfam" id="PF04607">
    <property type="entry name" value="RelA_SpoT"/>
    <property type="match status" value="1"/>
</dbReference>
<dbReference type="Proteomes" id="UP000016743">
    <property type="component" value="Chromosome"/>
</dbReference>
<accession>U3P9R3</accession>
<dbReference type="PANTHER" id="PTHR47837">
    <property type="entry name" value="GTP PYROPHOSPHOKINASE YJBM"/>
    <property type="match status" value="1"/>
</dbReference>
<protein>
    <recommendedName>
        <fullName evidence="1">RelA/SpoT domain-containing protein</fullName>
    </recommendedName>
</protein>
<evidence type="ECO:0000259" key="1">
    <source>
        <dbReference type="Pfam" id="PF04607"/>
    </source>
</evidence>
<dbReference type="STRING" id="1389489.O159_26750"/>
<dbReference type="InterPro" id="IPR007685">
    <property type="entry name" value="RelA_SpoT"/>
</dbReference>
<dbReference type="SUPFAM" id="SSF81301">
    <property type="entry name" value="Nucleotidyltransferase"/>
    <property type="match status" value="1"/>
</dbReference>
<gene>
    <name evidence="2" type="ORF">O159_26750</name>
</gene>
<dbReference type="HOGENOM" id="CLU_2554111_0_0_11"/>
<feature type="domain" description="RelA/SpoT" evidence="1">
    <location>
        <begin position="7"/>
        <end position="37"/>
    </location>
</feature>
<evidence type="ECO:0000313" key="2">
    <source>
        <dbReference type="EMBL" id="AGW42581.1"/>
    </source>
</evidence>
<name>U3P9R3_LEIXC</name>
<evidence type="ECO:0000313" key="3">
    <source>
        <dbReference type="Proteomes" id="UP000016743"/>
    </source>
</evidence>
<dbReference type="EMBL" id="CP006734">
    <property type="protein sequence ID" value="AGW42581.1"/>
    <property type="molecule type" value="Genomic_DNA"/>
</dbReference>
<dbReference type="eggNOG" id="COG2357">
    <property type="taxonomic scope" value="Bacteria"/>
</dbReference>
<dbReference type="InterPro" id="IPR043519">
    <property type="entry name" value="NT_sf"/>
</dbReference>
<organism evidence="2 3">
    <name type="scientific">Leifsonia xyli subsp. cynodontis DSM 46306</name>
    <dbReference type="NCBI Taxonomy" id="1389489"/>
    <lineage>
        <taxon>Bacteria</taxon>
        <taxon>Bacillati</taxon>
        <taxon>Actinomycetota</taxon>
        <taxon>Actinomycetes</taxon>
        <taxon>Micrococcales</taxon>
        <taxon>Microbacteriaceae</taxon>
        <taxon>Leifsonia</taxon>
    </lineage>
</organism>
<dbReference type="AlphaFoldDB" id="U3P9R3"/>
<dbReference type="PANTHER" id="PTHR47837:SF2">
    <property type="entry name" value="GTP PYROPHOSPHOKINASE YWAC"/>
    <property type="match status" value="1"/>
</dbReference>
<keyword evidence="3" id="KW-1185">Reference proteome</keyword>
<dbReference type="KEGG" id="lxy:O159_26750"/>
<dbReference type="Gene3D" id="1.10.287.860">
    <property type="entry name" value="Nucleotidyltransferase"/>
    <property type="match status" value="1"/>
</dbReference>
<sequence>MFLSDGPVLFPVEIQLRTVAMDFWASLEHKIYYKYEGDVPERLLQDLTAAAGTASQLDVTMEDIHRQIRGDGDGTFTLPIEA</sequence>
<reference evidence="2 3" key="1">
    <citation type="journal article" date="2013" name="Genome Announc.">
        <title>Complete Genome Sequence of Leifsonia xyli subsp. cynodontis Strain DSM46306, a Gram-Positive Bacterial Pathogen of Grasses.</title>
        <authorList>
            <person name="Monteiro-Vitorello C.B."/>
            <person name="Zerillo M.M."/>
            <person name="Van Sluys M.A."/>
            <person name="Camargo L.E."/>
            <person name="Kitajima J.P."/>
        </authorList>
    </citation>
    <scope>NUCLEOTIDE SEQUENCE [LARGE SCALE GENOMIC DNA]</scope>
    <source>
        <strain evidence="2 3">DSM 46306</strain>
    </source>
</reference>
<proteinExistence type="predicted"/>